<comment type="subcellular location">
    <subcellularLocation>
        <location evidence="1">Membrane</location>
        <topology evidence="1">Multi-pass membrane protein</topology>
    </subcellularLocation>
</comment>
<dbReference type="RefSeq" id="XP_026612041.1">
    <property type="nucleotide sequence ID" value="XM_026759239.1"/>
</dbReference>
<evidence type="ECO:0000256" key="5">
    <source>
        <dbReference type="ARBA" id="ARBA00023136"/>
    </source>
</evidence>
<dbReference type="OrthoDB" id="5954308at2759"/>
<keyword evidence="2 7" id="KW-0812">Transmembrane</keyword>
<feature type="transmembrane region" description="Helical" evidence="7">
    <location>
        <begin position="20"/>
        <end position="42"/>
    </location>
</feature>
<keyword evidence="5 7" id="KW-0472">Membrane</keyword>
<keyword evidence="4" id="KW-0560">Oxidoreductase</keyword>
<dbReference type="AlphaFoldDB" id="A0A397GDR3"/>
<protein>
    <recommendedName>
        <fullName evidence="10">DUF1772 domain-containing protein</fullName>
    </recommendedName>
</protein>
<evidence type="ECO:0008006" key="10">
    <source>
        <dbReference type="Google" id="ProtNLM"/>
    </source>
</evidence>
<comment type="caution">
    <text evidence="8">The sequence shown here is derived from an EMBL/GenBank/DDBJ whole genome shotgun (WGS) entry which is preliminary data.</text>
</comment>
<keyword evidence="9" id="KW-1185">Reference proteome</keyword>
<dbReference type="GO" id="GO:0004497">
    <property type="term" value="F:monooxygenase activity"/>
    <property type="evidence" value="ECO:0007669"/>
    <property type="project" value="UniProtKB-KW"/>
</dbReference>
<dbReference type="VEuPathDB" id="FungiDB:CDV56_105620"/>
<dbReference type="Pfam" id="PF08592">
    <property type="entry name" value="Anthrone_oxy"/>
    <property type="match status" value="1"/>
</dbReference>
<proteinExistence type="inferred from homology"/>
<evidence type="ECO:0000256" key="4">
    <source>
        <dbReference type="ARBA" id="ARBA00023033"/>
    </source>
</evidence>
<accession>A0A397GDR3</accession>
<keyword evidence="3 7" id="KW-1133">Transmembrane helix</keyword>
<dbReference type="EMBL" id="NKHU02000194">
    <property type="protein sequence ID" value="RHZ48587.1"/>
    <property type="molecule type" value="Genomic_DNA"/>
</dbReference>
<sequence>MSAFPPAFPPAFRTAQVLGLTGAAWLSGNILSLSMITTPALLQSLHEKQATPSTAAKLWANIYTCGKTQNPPIAAATAAVFFYLAWSVREGTALSLLTARNSGLLYGVAGVLTGGIIPFTLACMMGTNRSLEAKVGSKDEIEGTRTDVETLLRRWGVLNAVRGALPLVGAVVGVLAAFS</sequence>
<feature type="transmembrane region" description="Helical" evidence="7">
    <location>
        <begin position="160"/>
        <end position="178"/>
    </location>
</feature>
<evidence type="ECO:0000256" key="1">
    <source>
        <dbReference type="ARBA" id="ARBA00004141"/>
    </source>
</evidence>
<organism evidence="8 9">
    <name type="scientific">Aspergillus thermomutatus</name>
    <name type="common">Neosartorya pseudofischeri</name>
    <dbReference type="NCBI Taxonomy" id="41047"/>
    <lineage>
        <taxon>Eukaryota</taxon>
        <taxon>Fungi</taxon>
        <taxon>Dikarya</taxon>
        <taxon>Ascomycota</taxon>
        <taxon>Pezizomycotina</taxon>
        <taxon>Eurotiomycetes</taxon>
        <taxon>Eurotiomycetidae</taxon>
        <taxon>Eurotiales</taxon>
        <taxon>Aspergillaceae</taxon>
        <taxon>Aspergillus</taxon>
        <taxon>Aspergillus subgen. Fumigati</taxon>
    </lineage>
</organism>
<gene>
    <name evidence="8" type="ORF">CDV56_105620</name>
</gene>
<comment type="similarity">
    <text evidence="6">Belongs to the anthrone oxygenase family.</text>
</comment>
<dbReference type="Proteomes" id="UP000215305">
    <property type="component" value="Unassembled WGS sequence"/>
</dbReference>
<keyword evidence="4" id="KW-0503">Monooxygenase</keyword>
<dbReference type="PANTHER" id="PTHR35042">
    <property type="entry name" value="ANTHRONE OXYGENASE ENCC"/>
    <property type="match status" value="1"/>
</dbReference>
<dbReference type="STRING" id="41047.A0A397GDR3"/>
<evidence type="ECO:0000313" key="8">
    <source>
        <dbReference type="EMBL" id="RHZ48587.1"/>
    </source>
</evidence>
<evidence type="ECO:0000256" key="2">
    <source>
        <dbReference type="ARBA" id="ARBA00022692"/>
    </source>
</evidence>
<dbReference type="GeneID" id="38127594"/>
<evidence type="ECO:0000256" key="6">
    <source>
        <dbReference type="ARBA" id="ARBA00034313"/>
    </source>
</evidence>
<feature type="transmembrane region" description="Helical" evidence="7">
    <location>
        <begin position="104"/>
        <end position="127"/>
    </location>
</feature>
<reference evidence="8" key="1">
    <citation type="submission" date="2018-08" db="EMBL/GenBank/DDBJ databases">
        <title>Draft genome sequence of azole-resistant Aspergillus thermomutatus (Neosartorya pseudofischeri) strain HMR AF 39, isolated from a human nasal aspirate.</title>
        <authorList>
            <person name="Parent-Michaud M."/>
            <person name="Dufresne P.J."/>
            <person name="Fournier E."/>
            <person name="Martineau C."/>
            <person name="Moreira S."/>
            <person name="Perkins V."/>
            <person name="De Repentigny L."/>
            <person name="Dufresne S.F."/>
        </authorList>
    </citation>
    <scope>NUCLEOTIDE SEQUENCE [LARGE SCALE GENOMIC DNA]</scope>
    <source>
        <strain evidence="8">HMR AF 39</strain>
    </source>
</reference>
<dbReference type="PANTHER" id="PTHR35042:SF1">
    <property type="entry name" value="DUF1772-DOMAIN-CONTAINING PROTEIN"/>
    <property type="match status" value="1"/>
</dbReference>
<dbReference type="InterPro" id="IPR013901">
    <property type="entry name" value="Anthrone_oxy"/>
</dbReference>
<dbReference type="GO" id="GO:0016020">
    <property type="term" value="C:membrane"/>
    <property type="evidence" value="ECO:0007669"/>
    <property type="project" value="UniProtKB-SubCell"/>
</dbReference>
<name>A0A397GDR3_ASPTH</name>
<evidence type="ECO:0000256" key="3">
    <source>
        <dbReference type="ARBA" id="ARBA00022989"/>
    </source>
</evidence>
<evidence type="ECO:0000313" key="9">
    <source>
        <dbReference type="Proteomes" id="UP000215305"/>
    </source>
</evidence>
<evidence type="ECO:0000256" key="7">
    <source>
        <dbReference type="SAM" id="Phobius"/>
    </source>
</evidence>